<dbReference type="InterPro" id="IPR020846">
    <property type="entry name" value="MFS_dom"/>
</dbReference>
<comment type="caution">
    <text evidence="11">The sequence shown here is derived from an EMBL/GenBank/DDBJ whole genome shotgun (WGS) entry which is preliminary data.</text>
</comment>
<feature type="transmembrane region" description="Helical" evidence="9">
    <location>
        <begin position="200"/>
        <end position="218"/>
    </location>
</feature>
<evidence type="ECO:0000256" key="8">
    <source>
        <dbReference type="SAM" id="MobiDB-lite"/>
    </source>
</evidence>
<feature type="transmembrane region" description="Helical" evidence="9">
    <location>
        <begin position="54"/>
        <end position="70"/>
    </location>
</feature>
<name>A0ABT9NVA0_9ACTN</name>
<dbReference type="InterPro" id="IPR036259">
    <property type="entry name" value="MFS_trans_sf"/>
</dbReference>
<dbReference type="NCBIfam" id="TIGR00711">
    <property type="entry name" value="efflux_EmrB"/>
    <property type="match status" value="1"/>
</dbReference>
<evidence type="ECO:0000256" key="7">
    <source>
        <dbReference type="ARBA" id="ARBA00023136"/>
    </source>
</evidence>
<proteinExistence type="inferred from homology"/>
<gene>
    <name evidence="11" type="ORF">J2S57_000092</name>
</gene>
<reference evidence="11 12" key="1">
    <citation type="submission" date="2023-07" db="EMBL/GenBank/DDBJ databases">
        <title>Sequencing the genomes of 1000 actinobacteria strains.</title>
        <authorList>
            <person name="Klenk H.-P."/>
        </authorList>
    </citation>
    <scope>NUCLEOTIDE SEQUENCE [LARGE SCALE GENOMIC DNA]</scope>
    <source>
        <strain evidence="11 12">DSM 44388</strain>
    </source>
</reference>
<feature type="transmembrane region" description="Helical" evidence="9">
    <location>
        <begin position="333"/>
        <end position="350"/>
    </location>
</feature>
<dbReference type="Pfam" id="PF07690">
    <property type="entry name" value="MFS_1"/>
    <property type="match status" value="1"/>
</dbReference>
<feature type="transmembrane region" description="Helical" evidence="9">
    <location>
        <begin position="110"/>
        <end position="128"/>
    </location>
</feature>
<feature type="region of interest" description="Disordered" evidence="8">
    <location>
        <begin position="475"/>
        <end position="510"/>
    </location>
</feature>
<feature type="transmembrane region" description="Helical" evidence="9">
    <location>
        <begin position="82"/>
        <end position="104"/>
    </location>
</feature>
<keyword evidence="7 9" id="KW-0472">Membrane</keyword>
<dbReference type="PANTHER" id="PTHR42718">
    <property type="entry name" value="MAJOR FACILITATOR SUPERFAMILY MULTIDRUG TRANSPORTER MFSC"/>
    <property type="match status" value="1"/>
</dbReference>
<dbReference type="Gene3D" id="1.20.1250.20">
    <property type="entry name" value="MFS general substrate transporter like domains"/>
    <property type="match status" value="1"/>
</dbReference>
<keyword evidence="4" id="KW-1003">Cell membrane</keyword>
<evidence type="ECO:0000256" key="2">
    <source>
        <dbReference type="ARBA" id="ARBA00008537"/>
    </source>
</evidence>
<feature type="transmembrane region" description="Helical" evidence="9">
    <location>
        <begin position="356"/>
        <end position="382"/>
    </location>
</feature>
<evidence type="ECO:0000256" key="5">
    <source>
        <dbReference type="ARBA" id="ARBA00022692"/>
    </source>
</evidence>
<evidence type="ECO:0000259" key="10">
    <source>
        <dbReference type="PROSITE" id="PS50850"/>
    </source>
</evidence>
<dbReference type="PROSITE" id="PS50850">
    <property type="entry name" value="MFS"/>
    <property type="match status" value="1"/>
</dbReference>
<accession>A0ABT9NVA0</accession>
<evidence type="ECO:0000313" key="12">
    <source>
        <dbReference type="Proteomes" id="UP001235712"/>
    </source>
</evidence>
<protein>
    <submittedName>
        <fullName evidence="11">EmrB/QacA subfamily drug resistance transporter</fullName>
    </submittedName>
</protein>
<dbReference type="Gene3D" id="1.20.1720.10">
    <property type="entry name" value="Multidrug resistance protein D"/>
    <property type="match status" value="1"/>
</dbReference>
<evidence type="ECO:0000256" key="9">
    <source>
        <dbReference type="SAM" id="Phobius"/>
    </source>
</evidence>
<feature type="compositionally biased region" description="Low complexity" evidence="8">
    <location>
        <begin position="497"/>
        <end position="510"/>
    </location>
</feature>
<keyword evidence="6 9" id="KW-1133">Transmembrane helix</keyword>
<evidence type="ECO:0000256" key="1">
    <source>
        <dbReference type="ARBA" id="ARBA00004651"/>
    </source>
</evidence>
<dbReference type="InterPro" id="IPR004638">
    <property type="entry name" value="EmrB-like"/>
</dbReference>
<feature type="transmembrane region" description="Helical" evidence="9">
    <location>
        <begin position="442"/>
        <end position="460"/>
    </location>
</feature>
<dbReference type="RefSeq" id="WP_307236715.1">
    <property type="nucleotide sequence ID" value="NZ_JAUSQZ010000001.1"/>
</dbReference>
<evidence type="ECO:0000256" key="4">
    <source>
        <dbReference type="ARBA" id="ARBA00022475"/>
    </source>
</evidence>
<keyword evidence="12" id="KW-1185">Reference proteome</keyword>
<feature type="transmembrane region" description="Helical" evidence="9">
    <location>
        <begin position="224"/>
        <end position="246"/>
    </location>
</feature>
<dbReference type="EMBL" id="JAUSQZ010000001">
    <property type="protein sequence ID" value="MDP9824343.1"/>
    <property type="molecule type" value="Genomic_DNA"/>
</dbReference>
<dbReference type="Proteomes" id="UP001235712">
    <property type="component" value="Unassembled WGS sequence"/>
</dbReference>
<feature type="domain" description="Major facilitator superfamily (MFS) profile" evidence="10">
    <location>
        <begin position="12"/>
        <end position="466"/>
    </location>
</feature>
<feature type="transmembrane region" description="Helical" evidence="9">
    <location>
        <begin position="140"/>
        <end position="159"/>
    </location>
</feature>
<feature type="transmembrane region" description="Helical" evidence="9">
    <location>
        <begin position="12"/>
        <end position="34"/>
    </location>
</feature>
<dbReference type="InterPro" id="IPR011701">
    <property type="entry name" value="MFS"/>
</dbReference>
<evidence type="ECO:0000256" key="3">
    <source>
        <dbReference type="ARBA" id="ARBA00022448"/>
    </source>
</evidence>
<dbReference type="PANTHER" id="PTHR42718:SF9">
    <property type="entry name" value="MAJOR FACILITATOR SUPERFAMILY MULTIDRUG TRANSPORTER MFSC"/>
    <property type="match status" value="1"/>
</dbReference>
<dbReference type="CDD" id="cd17321">
    <property type="entry name" value="MFS_MMR_MDR_like"/>
    <property type="match status" value="1"/>
</dbReference>
<feature type="transmembrane region" description="Helical" evidence="9">
    <location>
        <begin position="302"/>
        <end position="321"/>
    </location>
</feature>
<dbReference type="SUPFAM" id="SSF103473">
    <property type="entry name" value="MFS general substrate transporter"/>
    <property type="match status" value="1"/>
</dbReference>
<keyword evidence="5 9" id="KW-0812">Transmembrane</keyword>
<comment type="similarity">
    <text evidence="2">Belongs to the major facilitator superfamily. EmrB family.</text>
</comment>
<keyword evidence="3" id="KW-0813">Transport</keyword>
<evidence type="ECO:0000256" key="6">
    <source>
        <dbReference type="ARBA" id="ARBA00022989"/>
    </source>
</evidence>
<feature type="transmembrane region" description="Helical" evidence="9">
    <location>
        <begin position="403"/>
        <end position="430"/>
    </location>
</feature>
<feature type="transmembrane region" description="Helical" evidence="9">
    <location>
        <begin position="165"/>
        <end position="188"/>
    </location>
</feature>
<sequence>MPELSTARRFLVLGICCMSLLIVGLESTVLNVALPSLQKDLDASVSGLQWALDSYTLVLASLLMLSGSTGDRIGRRRTFQTGLAIFVLASALCALAPNLAWLVVFRMLQGVGASMLNPVALSIVTNTFPDRAERARAIGIWSAVIGVSIALGPILGGLLVDTVGWRWIFIINVPIGLLAIGLTALFVPESKAARARRFDPVGQVLVILALATLIYAIIEVPHRGWGSPLVVGLLVVALASVVGLVVHERRRVEPLLDVRFFRSPMFSGATLIAVCAFAAFAGCLFVNTLYLQNDLGLTPLRAGVYLLPMAFVVMALAPLSGRMVAVYGTRPSLLLGGVGMTAGTITLTFVEPSRPLGLLFLAYALFGVGFGFLNAPITATAVSGMPPSQAGLAAAVASTSRQVGTTVGVAVVGSVYTSALGAGSAAGLAAAGAGSRVDAAHAGWGVVAGFAVLALVFGFVSSGRWARERAERAAAELAEEPVRDPVAVTAASESESKSGSGSGSEPRVWD</sequence>
<evidence type="ECO:0000313" key="11">
    <source>
        <dbReference type="EMBL" id="MDP9824343.1"/>
    </source>
</evidence>
<feature type="transmembrane region" description="Helical" evidence="9">
    <location>
        <begin position="266"/>
        <end position="290"/>
    </location>
</feature>
<organism evidence="11 12">
    <name type="scientific">Kineosporia succinea</name>
    <dbReference type="NCBI Taxonomy" id="84632"/>
    <lineage>
        <taxon>Bacteria</taxon>
        <taxon>Bacillati</taxon>
        <taxon>Actinomycetota</taxon>
        <taxon>Actinomycetes</taxon>
        <taxon>Kineosporiales</taxon>
        <taxon>Kineosporiaceae</taxon>
        <taxon>Kineosporia</taxon>
    </lineage>
</organism>
<comment type="subcellular location">
    <subcellularLocation>
        <location evidence="1">Cell membrane</location>
        <topology evidence="1">Multi-pass membrane protein</topology>
    </subcellularLocation>
</comment>